<keyword evidence="4" id="KW-0372">Hormone</keyword>
<reference evidence="8" key="2">
    <citation type="submission" date="2022-03" db="EMBL/GenBank/DDBJ databases">
        <title>Draft title - Genomic analysis of global carrot germplasm unveils the trajectory of domestication and the origin of high carotenoid orange carrot.</title>
        <authorList>
            <person name="Iorizzo M."/>
            <person name="Ellison S."/>
            <person name="Senalik D."/>
            <person name="Macko-Podgorni A."/>
            <person name="Grzebelus D."/>
            <person name="Bostan H."/>
            <person name="Rolling W."/>
            <person name="Curaba J."/>
            <person name="Simon P."/>
        </authorList>
    </citation>
    <scope>NUCLEOTIDE SEQUENCE</scope>
    <source>
        <tissue evidence="8">Leaf</tissue>
    </source>
</reference>
<sequence length="87" mass="9812">MVISIESPYFPYEVQLGLDGRGEDGDLLMGDMIDPYEELNMESGSLRRRSLAGRSYISHDAPSKNNVPCNRRGHSYYNCQRSGRANP</sequence>
<evidence type="ECO:0000256" key="4">
    <source>
        <dbReference type="ARBA" id="ARBA00022702"/>
    </source>
</evidence>
<dbReference type="PANTHER" id="PTHR33136:SF89">
    <property type="entry name" value="PROTEIN RALF-LIKE 19"/>
    <property type="match status" value="1"/>
</dbReference>
<keyword evidence="3" id="KW-0964">Secreted</keyword>
<keyword evidence="5" id="KW-0732">Signal</keyword>
<dbReference type="PANTHER" id="PTHR33136">
    <property type="entry name" value="RAPID ALKALINIZATION FACTOR-LIKE"/>
    <property type="match status" value="1"/>
</dbReference>
<organism evidence="8 9">
    <name type="scientific">Daucus carota subsp. sativus</name>
    <name type="common">Carrot</name>
    <dbReference type="NCBI Taxonomy" id="79200"/>
    <lineage>
        <taxon>Eukaryota</taxon>
        <taxon>Viridiplantae</taxon>
        <taxon>Streptophyta</taxon>
        <taxon>Embryophyta</taxon>
        <taxon>Tracheophyta</taxon>
        <taxon>Spermatophyta</taxon>
        <taxon>Magnoliopsida</taxon>
        <taxon>eudicotyledons</taxon>
        <taxon>Gunneridae</taxon>
        <taxon>Pentapetalae</taxon>
        <taxon>asterids</taxon>
        <taxon>campanulids</taxon>
        <taxon>Apiales</taxon>
        <taxon>Apiaceae</taxon>
        <taxon>Apioideae</taxon>
        <taxon>Scandiceae</taxon>
        <taxon>Daucinae</taxon>
        <taxon>Daucus</taxon>
        <taxon>Daucus sect. Daucus</taxon>
    </lineage>
</organism>
<dbReference type="Proteomes" id="UP000077755">
    <property type="component" value="Chromosome 8"/>
</dbReference>
<dbReference type="GO" id="GO:0005576">
    <property type="term" value="C:extracellular region"/>
    <property type="evidence" value="ECO:0007669"/>
    <property type="project" value="UniProtKB-SubCell"/>
</dbReference>
<gene>
    <name evidence="8" type="ORF">DCAR_0832797</name>
</gene>
<comment type="similarity">
    <text evidence="2">Belongs to the plant rapid alkalinization factor (RALF) family.</text>
</comment>
<evidence type="ECO:0000256" key="6">
    <source>
        <dbReference type="ARBA" id="ARBA00023157"/>
    </source>
</evidence>
<comment type="subcellular location">
    <subcellularLocation>
        <location evidence="1">Secreted</location>
    </subcellularLocation>
</comment>
<feature type="region of interest" description="Disordered" evidence="7">
    <location>
        <begin position="57"/>
        <end position="87"/>
    </location>
</feature>
<protein>
    <submittedName>
        <fullName evidence="8">Uncharacterized protein</fullName>
    </submittedName>
</protein>
<keyword evidence="9" id="KW-1185">Reference proteome</keyword>
<evidence type="ECO:0000256" key="7">
    <source>
        <dbReference type="SAM" id="MobiDB-lite"/>
    </source>
</evidence>
<keyword evidence="6" id="KW-1015">Disulfide bond</keyword>
<dbReference type="InterPro" id="IPR008801">
    <property type="entry name" value="RALF"/>
</dbReference>
<name>A0AAF0XSB7_DAUCS</name>
<dbReference type="Pfam" id="PF05498">
    <property type="entry name" value="RALF"/>
    <property type="match status" value="1"/>
</dbReference>
<evidence type="ECO:0000313" key="9">
    <source>
        <dbReference type="Proteomes" id="UP000077755"/>
    </source>
</evidence>
<proteinExistence type="inferred from homology"/>
<dbReference type="GO" id="GO:0009506">
    <property type="term" value="C:plasmodesma"/>
    <property type="evidence" value="ECO:0007669"/>
    <property type="project" value="TreeGrafter"/>
</dbReference>
<evidence type="ECO:0000256" key="2">
    <source>
        <dbReference type="ARBA" id="ARBA00009178"/>
    </source>
</evidence>
<evidence type="ECO:0000313" key="8">
    <source>
        <dbReference type="EMBL" id="WOH13288.1"/>
    </source>
</evidence>
<evidence type="ECO:0000256" key="3">
    <source>
        <dbReference type="ARBA" id="ARBA00022525"/>
    </source>
</evidence>
<dbReference type="EMBL" id="CP093350">
    <property type="protein sequence ID" value="WOH13288.1"/>
    <property type="molecule type" value="Genomic_DNA"/>
</dbReference>
<reference evidence="8" key="1">
    <citation type="journal article" date="2016" name="Nat. Genet.">
        <title>A high-quality carrot genome assembly provides new insights into carotenoid accumulation and asterid genome evolution.</title>
        <authorList>
            <person name="Iorizzo M."/>
            <person name="Ellison S."/>
            <person name="Senalik D."/>
            <person name="Zeng P."/>
            <person name="Satapoomin P."/>
            <person name="Huang J."/>
            <person name="Bowman M."/>
            <person name="Iovene M."/>
            <person name="Sanseverino W."/>
            <person name="Cavagnaro P."/>
            <person name="Yildiz M."/>
            <person name="Macko-Podgorni A."/>
            <person name="Moranska E."/>
            <person name="Grzebelus E."/>
            <person name="Grzebelus D."/>
            <person name="Ashrafi H."/>
            <person name="Zheng Z."/>
            <person name="Cheng S."/>
            <person name="Spooner D."/>
            <person name="Van Deynze A."/>
            <person name="Simon P."/>
        </authorList>
    </citation>
    <scope>NUCLEOTIDE SEQUENCE</scope>
    <source>
        <tissue evidence="8">Leaf</tissue>
    </source>
</reference>
<dbReference type="AlphaFoldDB" id="A0AAF0XSB7"/>
<dbReference type="GO" id="GO:0019722">
    <property type="term" value="P:calcium-mediated signaling"/>
    <property type="evidence" value="ECO:0007669"/>
    <property type="project" value="TreeGrafter"/>
</dbReference>
<evidence type="ECO:0000256" key="1">
    <source>
        <dbReference type="ARBA" id="ARBA00004613"/>
    </source>
</evidence>
<dbReference type="GO" id="GO:0005179">
    <property type="term" value="F:hormone activity"/>
    <property type="evidence" value="ECO:0007669"/>
    <property type="project" value="UniProtKB-KW"/>
</dbReference>
<accession>A0AAF0XSB7</accession>
<evidence type="ECO:0000256" key="5">
    <source>
        <dbReference type="ARBA" id="ARBA00022729"/>
    </source>
</evidence>
<feature type="compositionally biased region" description="Polar residues" evidence="7">
    <location>
        <begin position="77"/>
        <end position="87"/>
    </location>
</feature>